<feature type="region of interest" description="Disordered" evidence="1">
    <location>
        <begin position="1"/>
        <end position="66"/>
    </location>
</feature>
<protein>
    <submittedName>
        <fullName evidence="2">Uncharacterized protein</fullName>
    </submittedName>
</protein>
<keyword evidence="3" id="KW-1185">Reference proteome</keyword>
<evidence type="ECO:0000256" key="1">
    <source>
        <dbReference type="SAM" id="MobiDB-lite"/>
    </source>
</evidence>
<comment type="caution">
    <text evidence="2">The sequence shown here is derived from an EMBL/GenBank/DDBJ whole genome shotgun (WGS) entry which is preliminary data.</text>
</comment>
<dbReference type="EMBL" id="BGPR01001652">
    <property type="protein sequence ID" value="GBM58864.1"/>
    <property type="molecule type" value="Genomic_DNA"/>
</dbReference>
<organism evidence="2 3">
    <name type="scientific">Araneus ventricosus</name>
    <name type="common">Orbweaver spider</name>
    <name type="synonym">Epeira ventricosa</name>
    <dbReference type="NCBI Taxonomy" id="182803"/>
    <lineage>
        <taxon>Eukaryota</taxon>
        <taxon>Metazoa</taxon>
        <taxon>Ecdysozoa</taxon>
        <taxon>Arthropoda</taxon>
        <taxon>Chelicerata</taxon>
        <taxon>Arachnida</taxon>
        <taxon>Araneae</taxon>
        <taxon>Araneomorphae</taxon>
        <taxon>Entelegynae</taxon>
        <taxon>Araneoidea</taxon>
        <taxon>Araneidae</taxon>
        <taxon>Araneus</taxon>
    </lineage>
</organism>
<gene>
    <name evidence="2" type="ORF">AVEN_87156_1</name>
</gene>
<sequence length="127" mass="13410">MGTLINARASTQADVGNGIPNTRRCQAVKRNSTLRSRYANPRSSSNIPPEHRASPPSVPGPDRKPVLPLAVTQIPAASESFFSAAAASTSSALAVERSDGQLGSPFVAADTCFFCDRSAIYCDPQFL</sequence>
<evidence type="ECO:0000313" key="3">
    <source>
        <dbReference type="Proteomes" id="UP000499080"/>
    </source>
</evidence>
<dbReference type="AlphaFoldDB" id="A0A4Y2H3I1"/>
<proteinExistence type="predicted"/>
<name>A0A4Y2H3I1_ARAVE</name>
<feature type="compositionally biased region" description="Polar residues" evidence="1">
    <location>
        <begin position="8"/>
        <end position="47"/>
    </location>
</feature>
<dbReference type="Proteomes" id="UP000499080">
    <property type="component" value="Unassembled WGS sequence"/>
</dbReference>
<evidence type="ECO:0000313" key="2">
    <source>
        <dbReference type="EMBL" id="GBM58864.1"/>
    </source>
</evidence>
<reference evidence="2 3" key="1">
    <citation type="journal article" date="2019" name="Sci. Rep.">
        <title>Orb-weaving spider Araneus ventricosus genome elucidates the spidroin gene catalogue.</title>
        <authorList>
            <person name="Kono N."/>
            <person name="Nakamura H."/>
            <person name="Ohtoshi R."/>
            <person name="Moran D.A.P."/>
            <person name="Shinohara A."/>
            <person name="Yoshida Y."/>
            <person name="Fujiwara M."/>
            <person name="Mori M."/>
            <person name="Tomita M."/>
            <person name="Arakawa K."/>
        </authorList>
    </citation>
    <scope>NUCLEOTIDE SEQUENCE [LARGE SCALE GENOMIC DNA]</scope>
</reference>
<accession>A0A4Y2H3I1</accession>